<evidence type="ECO:0000313" key="9">
    <source>
        <dbReference type="Proteomes" id="UP000515154"/>
    </source>
</evidence>
<gene>
    <name evidence="10 11" type="primary">LOC115226558</name>
</gene>
<dbReference type="GO" id="GO:0003723">
    <property type="term" value="F:RNA binding"/>
    <property type="evidence" value="ECO:0007669"/>
    <property type="project" value="UniProtKB-KW"/>
</dbReference>
<evidence type="ECO:0000313" key="10">
    <source>
        <dbReference type="RefSeq" id="XP_029653420.1"/>
    </source>
</evidence>
<keyword evidence="9" id="KW-1185">Reference proteome</keyword>
<dbReference type="PROSITE" id="PS00028">
    <property type="entry name" value="ZINC_FINGER_C2H2_1"/>
    <property type="match status" value="11"/>
</dbReference>
<dbReference type="SUPFAM" id="SSF57667">
    <property type="entry name" value="beta-beta-alpha zinc fingers"/>
    <property type="match status" value="7"/>
</dbReference>
<feature type="compositionally biased region" description="Basic and acidic residues" evidence="7">
    <location>
        <begin position="348"/>
        <end position="362"/>
    </location>
</feature>
<dbReference type="InterPro" id="IPR051061">
    <property type="entry name" value="Zinc_finger_trans_reg"/>
</dbReference>
<dbReference type="GO" id="GO:0006357">
    <property type="term" value="P:regulation of transcription by RNA polymerase II"/>
    <property type="evidence" value="ECO:0007669"/>
    <property type="project" value="TreeGrafter"/>
</dbReference>
<feature type="domain" description="C2H2-type" evidence="8">
    <location>
        <begin position="166"/>
        <end position="188"/>
    </location>
</feature>
<dbReference type="GO" id="GO:0005634">
    <property type="term" value="C:nucleus"/>
    <property type="evidence" value="ECO:0007669"/>
    <property type="project" value="UniProtKB-SubCell"/>
</dbReference>
<evidence type="ECO:0000256" key="3">
    <source>
        <dbReference type="ARBA" id="ARBA00022771"/>
    </source>
</evidence>
<feature type="domain" description="C2H2-type" evidence="8">
    <location>
        <begin position="650"/>
        <end position="677"/>
    </location>
</feature>
<feature type="region of interest" description="Disordered" evidence="7">
    <location>
        <begin position="481"/>
        <end position="520"/>
    </location>
</feature>
<evidence type="ECO:0000256" key="4">
    <source>
        <dbReference type="ARBA" id="ARBA00022833"/>
    </source>
</evidence>
<feature type="domain" description="C2H2-type" evidence="8">
    <location>
        <begin position="42"/>
        <end position="76"/>
    </location>
</feature>
<feature type="region of interest" description="Disordered" evidence="7">
    <location>
        <begin position="274"/>
        <end position="310"/>
    </location>
</feature>
<evidence type="ECO:0000256" key="1">
    <source>
        <dbReference type="ARBA" id="ARBA00022723"/>
    </source>
</evidence>
<feature type="domain" description="C2H2-type" evidence="8">
    <location>
        <begin position="525"/>
        <end position="554"/>
    </location>
</feature>
<dbReference type="PROSITE" id="PS50157">
    <property type="entry name" value="ZINC_FINGER_C2H2_2"/>
    <property type="match status" value="13"/>
</dbReference>
<keyword evidence="1" id="KW-0479">Metal-binding</keyword>
<evidence type="ECO:0000256" key="6">
    <source>
        <dbReference type="PROSITE-ProRule" id="PRU00042"/>
    </source>
</evidence>
<dbReference type="SMART" id="SM00355">
    <property type="entry name" value="ZnF_C2H2"/>
    <property type="match status" value="13"/>
</dbReference>
<proteinExistence type="predicted"/>
<dbReference type="InterPro" id="IPR054599">
    <property type="entry name" value="TFIIIA_Zfn-C2H2"/>
</dbReference>
<accession>A0A6P7TU50</accession>
<feature type="compositionally biased region" description="Polar residues" evidence="7">
    <location>
        <begin position="583"/>
        <end position="592"/>
    </location>
</feature>
<protein>
    <submittedName>
        <fullName evidence="10 11">Transcriptional repressor CTCF isoform X1</fullName>
    </submittedName>
</protein>
<dbReference type="GO" id="GO:0008270">
    <property type="term" value="F:zinc ion binding"/>
    <property type="evidence" value="ECO:0007669"/>
    <property type="project" value="UniProtKB-KW"/>
</dbReference>
<sequence>MSSSNQNTRTTYVCSVGGCSKIFSKKLYLDQHIRQHTGERPFHCANEGCGKTYSRKDHLNRHLKWCSASQSAGSRERLTCSENGCSKTFQNLQNLRVHVRNVHEQSKNYKCPVEGCGKVFKKHHGLKQHEFEHSGVNPFSCMLSSCKKSFRVFSHFKRHMKVHDGYKCEHCAETFEKWTQLIKHRSTHHRPLQKCPHCDKVFASKLCLKKHIKVHSETREVFICSRDGCGRYYTMKRNLVAHMKSYHDGRRFPCSNEGCSRSFPFKHKMLEHMKSHSRVHPLKKKYPKKGHRKRSLASRLSGYVPPTATSTCRSKELVSPVLPTDKNSVISKVVTDNINASHSLGTGHTDEPKAPDTGRTDGPKAPNQPSKVSVISPVSNDVKVADRSCDKGSQEICNADKERTATNLKPPPRDTVIHLASSKPPGSSQIKPTQTTTTAQCCSNTNQDKMNLNSPKEVATEVNKIKPSRTPLPTTNIKFADSGHRQSSSCHKETVITSVTHPQSQDSSTPGYPSQNSVKKPTNKYICSVKSCGKEFVSASSLKIHLFYHTEMQCSASMDSSAKQQMDDILYSTKDCVEVFRSSRPSSKHQPWNNSSNNGGSRSNTSSCISSTSPSHHSSQTPTQTPSQKHQLPSSTATTAQGPTYLHQKLLCSICGDIFFSSSLLSQHLRSHPSAARNSFSCPKPGCGQVFLEKSKLDLHVKDHSSHRSKSHPIFQCPLNDCDMTFKSQSQLKTHANLHSIKKYSKSKQKLAKIILGKYF</sequence>
<dbReference type="Pfam" id="PF22110">
    <property type="entry name" value="TFIIIA_zf-C2H2"/>
    <property type="match status" value="1"/>
</dbReference>
<evidence type="ECO:0000256" key="2">
    <source>
        <dbReference type="ARBA" id="ARBA00022737"/>
    </source>
</evidence>
<dbReference type="PANTHER" id="PTHR46179:SF20">
    <property type="entry name" value="TRANSCRIPTION FACTOR 3A PROTEIN-RELATED"/>
    <property type="match status" value="1"/>
</dbReference>
<feature type="compositionally biased region" description="Polar residues" evidence="7">
    <location>
        <begin position="367"/>
        <end position="379"/>
    </location>
</feature>
<name>A0A6P7TU50_9MOLL</name>
<feature type="domain" description="C2H2-type" evidence="8">
    <location>
        <begin position="715"/>
        <end position="744"/>
    </location>
</feature>
<feature type="domain" description="C2H2-type" evidence="8">
    <location>
        <begin position="193"/>
        <end position="220"/>
    </location>
</feature>
<feature type="domain" description="C2H2-type" evidence="8">
    <location>
        <begin position="222"/>
        <end position="252"/>
    </location>
</feature>
<feature type="compositionally biased region" description="Low complexity" evidence="7">
    <location>
        <begin position="593"/>
        <end position="630"/>
    </location>
</feature>
<dbReference type="Pfam" id="PF00096">
    <property type="entry name" value="zf-C2H2"/>
    <property type="match status" value="5"/>
</dbReference>
<feature type="domain" description="C2H2-type" evidence="8">
    <location>
        <begin position="109"/>
        <end position="138"/>
    </location>
</feature>
<dbReference type="KEGG" id="osn:115226558"/>
<keyword evidence="4" id="KW-0862">Zinc</keyword>
<feature type="compositionally biased region" description="Polar residues" evidence="7">
    <location>
        <begin position="631"/>
        <end position="640"/>
    </location>
</feature>
<feature type="domain" description="C2H2-type" evidence="8">
    <location>
        <begin position="680"/>
        <end position="709"/>
    </location>
</feature>
<dbReference type="Proteomes" id="UP000515154">
    <property type="component" value="Linkage group LG30"/>
</dbReference>
<feature type="compositionally biased region" description="Polar residues" evidence="7">
    <location>
        <begin position="424"/>
        <end position="438"/>
    </location>
</feature>
<organism evidence="9 10">
    <name type="scientific">Octopus sinensis</name>
    <name type="common">East Asian common octopus</name>
    <dbReference type="NCBI Taxonomy" id="2607531"/>
    <lineage>
        <taxon>Eukaryota</taxon>
        <taxon>Metazoa</taxon>
        <taxon>Spiralia</taxon>
        <taxon>Lophotrochozoa</taxon>
        <taxon>Mollusca</taxon>
        <taxon>Cephalopoda</taxon>
        <taxon>Coleoidea</taxon>
        <taxon>Octopodiformes</taxon>
        <taxon>Octopoda</taxon>
        <taxon>Incirrata</taxon>
        <taxon>Octopodidae</taxon>
        <taxon>Octopus</taxon>
    </lineage>
</organism>
<dbReference type="Gene3D" id="3.30.160.60">
    <property type="entry name" value="Classic Zinc Finger"/>
    <property type="match status" value="9"/>
</dbReference>
<keyword evidence="5" id="KW-0694">RNA-binding</keyword>
<feature type="domain" description="C2H2-type" evidence="8">
    <location>
        <begin position="78"/>
        <end position="108"/>
    </location>
</feature>
<keyword evidence="3 6" id="KW-0863">Zinc-finger</keyword>
<evidence type="ECO:0000313" key="11">
    <source>
        <dbReference type="RefSeq" id="XP_036371089.1"/>
    </source>
</evidence>
<feature type="region of interest" description="Disordered" evidence="7">
    <location>
        <begin position="340"/>
        <end position="438"/>
    </location>
</feature>
<dbReference type="RefSeq" id="XP_036371089.1">
    <property type="nucleotide sequence ID" value="XM_036515196.1"/>
</dbReference>
<evidence type="ECO:0000256" key="7">
    <source>
        <dbReference type="SAM" id="MobiDB-lite"/>
    </source>
</evidence>
<dbReference type="AlphaFoldDB" id="A0A6P7TU50"/>
<feature type="compositionally biased region" description="Basic and acidic residues" evidence="7">
    <location>
        <begin position="383"/>
        <end position="404"/>
    </location>
</feature>
<dbReference type="PANTHER" id="PTHR46179">
    <property type="entry name" value="ZINC FINGER PROTEIN"/>
    <property type="match status" value="1"/>
</dbReference>
<feature type="compositionally biased region" description="Polar residues" evidence="7">
    <location>
        <begin position="485"/>
        <end position="520"/>
    </location>
</feature>
<dbReference type="InterPro" id="IPR036236">
    <property type="entry name" value="Znf_C2H2_sf"/>
</dbReference>
<feature type="domain" description="C2H2-type" evidence="8">
    <location>
        <begin position="12"/>
        <end position="41"/>
    </location>
</feature>
<feature type="domain" description="C2H2-type" evidence="8">
    <location>
        <begin position="139"/>
        <end position="168"/>
    </location>
</feature>
<evidence type="ECO:0000259" key="8">
    <source>
        <dbReference type="PROSITE" id="PS50157"/>
    </source>
</evidence>
<feature type="region of interest" description="Disordered" evidence="7">
    <location>
        <begin position="582"/>
        <end position="640"/>
    </location>
</feature>
<feature type="domain" description="C2H2-type" evidence="8">
    <location>
        <begin position="252"/>
        <end position="281"/>
    </location>
</feature>
<keyword evidence="2" id="KW-0677">Repeat</keyword>
<reference evidence="10 11" key="1">
    <citation type="submission" date="2025-08" db="UniProtKB">
        <authorList>
            <consortium name="RefSeq"/>
        </authorList>
    </citation>
    <scope>IDENTIFICATION</scope>
</reference>
<evidence type="ECO:0000256" key="5">
    <source>
        <dbReference type="ARBA" id="ARBA00022884"/>
    </source>
</evidence>
<dbReference type="InterPro" id="IPR013087">
    <property type="entry name" value="Znf_C2H2_type"/>
</dbReference>
<feature type="compositionally biased region" description="Basic residues" evidence="7">
    <location>
        <begin position="275"/>
        <end position="296"/>
    </location>
</feature>
<dbReference type="RefSeq" id="XP_029653420.1">
    <property type="nucleotide sequence ID" value="XM_029797560.2"/>
</dbReference>